<dbReference type="InterPro" id="IPR046450">
    <property type="entry name" value="PA_dom_sf"/>
</dbReference>
<evidence type="ECO:0000259" key="3">
    <source>
        <dbReference type="Pfam" id="PF04253"/>
    </source>
</evidence>
<keyword evidence="5" id="KW-1185">Reference proteome</keyword>
<dbReference type="Gene3D" id="3.40.630.10">
    <property type="entry name" value="Zn peptidases"/>
    <property type="match status" value="1"/>
</dbReference>
<sequence>MAGNLGNYSRVNNNDGSDSGEENRVDENALETDDLAPLQPPSYEDLEENLENGSRTMETMEIEEEVVYMNKLQRLKHRFENYIVIPVRERISDPLVQLLSILSNRVDFYLSKVGNPLILRRFVYILCMSLVMFYFSSNGLPGTGDSGFKGMFSDKRSFVNYARRTIDLSKMETDLEYLSSMPHMAGSKGDFAIATYVGESFSNNRLQLVLDAGFDTFINYYGKLNLNARTKSGEILQLETNQNNFSPLSPNGTISNSNLIYAHLGREADYKLLESAGLSFENCVVMLHFDAESVDQILRAQKMGFQAVLFVSEKSDNNDSIQQRSSAILQYSVGDPLTPGWSSVLPKKIDANASPIRPKIPVVPLSLNQALSLTQKLSTENAVEFENGWVSGVSGDITLNLDQETIEHASQPNWNIVGKIEGKEQNDKAIIVSAARDSLCYGSLYPNVGTTALLSLVQLLQQVKYEFNWRPLRNIYFMSYDASQYGHSGATEIVEAELGKIKNEIYSVVDISQVGVSPDGPKLDIQTHPLLAQFFNEMNSLHEIDALVRGVQQHGDWSAYLANGIPTTIIGASHVINRAYPIDTCDDTYDRLKSTSGDRFWEDMSEIVAYLFQVILELADNPLIPFDVEDYAKKIDVLLEDLKASSVESLNYQGIADGINLWKHIGEQWSSFKHMWTNIVMVEDDGLEPSLLSVHRWTWNKKLTNIARRQCDAAGVPNREFYKNVLFGPSLWIQQSHDSWSFPGVRDAIQDSNWQGAQEEINKVADVLRSSAELFIEETTNS</sequence>
<dbReference type="InterPro" id="IPR036757">
    <property type="entry name" value="TFR-like_dimer_dom_sf"/>
</dbReference>
<evidence type="ECO:0000256" key="1">
    <source>
        <dbReference type="SAM" id="MobiDB-lite"/>
    </source>
</evidence>
<dbReference type="Gene3D" id="1.20.930.40">
    <property type="entry name" value="Transferrin receptor-like, dimerisation domain"/>
    <property type="match status" value="1"/>
</dbReference>
<dbReference type="AlphaFoldDB" id="A0A1G4JXB4"/>
<reference evidence="5" key="1">
    <citation type="submission" date="2016-03" db="EMBL/GenBank/DDBJ databases">
        <authorList>
            <person name="Devillers H."/>
        </authorList>
    </citation>
    <scope>NUCLEOTIDE SEQUENCE [LARGE SCALE GENOMIC DNA]</scope>
</reference>
<evidence type="ECO:0000313" key="4">
    <source>
        <dbReference type="EMBL" id="SCU95779.1"/>
    </source>
</evidence>
<feature type="domain" description="Transferrin receptor-like dimerisation" evidence="3">
    <location>
        <begin position="651"/>
        <end position="775"/>
    </location>
</feature>
<dbReference type="SUPFAM" id="SSF53187">
    <property type="entry name" value="Zn-dependent exopeptidases"/>
    <property type="match status" value="1"/>
</dbReference>
<proteinExistence type="predicted"/>
<keyword evidence="2" id="KW-1133">Transmembrane helix</keyword>
<dbReference type="PANTHER" id="PTHR10404:SF72">
    <property type="entry name" value="ZINC METALLOPROTEASE TRE2-RELATED"/>
    <property type="match status" value="1"/>
</dbReference>
<dbReference type="SUPFAM" id="SSF47672">
    <property type="entry name" value="Transferrin receptor-like dimerisation domain"/>
    <property type="match status" value="1"/>
</dbReference>
<dbReference type="GO" id="GO:0004180">
    <property type="term" value="F:carboxypeptidase activity"/>
    <property type="evidence" value="ECO:0007669"/>
    <property type="project" value="TreeGrafter"/>
</dbReference>
<feature type="region of interest" description="Disordered" evidence="1">
    <location>
        <begin position="1"/>
        <end position="24"/>
    </location>
</feature>
<accession>A0A1G4JXB4</accession>
<evidence type="ECO:0000313" key="5">
    <source>
        <dbReference type="Proteomes" id="UP000191024"/>
    </source>
</evidence>
<feature type="transmembrane region" description="Helical" evidence="2">
    <location>
        <begin position="118"/>
        <end position="136"/>
    </location>
</feature>
<dbReference type="PANTHER" id="PTHR10404">
    <property type="entry name" value="N-ACETYLATED-ALPHA-LINKED ACIDIC DIPEPTIDASE"/>
    <property type="match status" value="1"/>
</dbReference>
<dbReference type="InterPro" id="IPR007365">
    <property type="entry name" value="TFR-like_dimer_dom"/>
</dbReference>
<keyword evidence="2" id="KW-0472">Membrane</keyword>
<dbReference type="Gene3D" id="3.50.30.30">
    <property type="match status" value="1"/>
</dbReference>
<evidence type="ECO:0000256" key="2">
    <source>
        <dbReference type="SAM" id="Phobius"/>
    </source>
</evidence>
<dbReference type="Proteomes" id="UP000191024">
    <property type="component" value="Chromosome F"/>
</dbReference>
<gene>
    <name evidence="4" type="ORF">LAMI_0F03752G</name>
</gene>
<dbReference type="OrthoDB" id="5841748at2759"/>
<dbReference type="EMBL" id="LT598467">
    <property type="protein sequence ID" value="SCU95779.1"/>
    <property type="molecule type" value="Genomic_DNA"/>
</dbReference>
<feature type="compositionally biased region" description="Polar residues" evidence="1">
    <location>
        <begin position="1"/>
        <end position="17"/>
    </location>
</feature>
<dbReference type="Pfam" id="PF04253">
    <property type="entry name" value="TFR_dimer"/>
    <property type="match status" value="1"/>
</dbReference>
<protein>
    <submittedName>
        <fullName evidence="4">LAMI_0F03752g1_1</fullName>
    </submittedName>
</protein>
<dbReference type="InterPro" id="IPR039373">
    <property type="entry name" value="Peptidase_M28B"/>
</dbReference>
<keyword evidence="2" id="KW-0812">Transmembrane</keyword>
<name>A0A1G4JXB4_9SACH</name>
<organism evidence="4 5">
    <name type="scientific">Lachancea mirantina</name>
    <dbReference type="NCBI Taxonomy" id="1230905"/>
    <lineage>
        <taxon>Eukaryota</taxon>
        <taxon>Fungi</taxon>
        <taxon>Dikarya</taxon>
        <taxon>Ascomycota</taxon>
        <taxon>Saccharomycotina</taxon>
        <taxon>Saccharomycetes</taxon>
        <taxon>Saccharomycetales</taxon>
        <taxon>Saccharomycetaceae</taxon>
        <taxon>Lachancea</taxon>
    </lineage>
</organism>
<dbReference type="SUPFAM" id="SSF52025">
    <property type="entry name" value="PA domain"/>
    <property type="match status" value="1"/>
</dbReference>